<evidence type="ECO:0000313" key="1">
    <source>
        <dbReference type="EMBL" id="WXB13732.1"/>
    </source>
</evidence>
<evidence type="ECO:0000313" key="2">
    <source>
        <dbReference type="Proteomes" id="UP001370348"/>
    </source>
</evidence>
<keyword evidence="2" id="KW-1185">Reference proteome</keyword>
<dbReference type="EMBL" id="CP089984">
    <property type="protein sequence ID" value="WXB13732.1"/>
    <property type="molecule type" value="Genomic_DNA"/>
</dbReference>
<dbReference type="Proteomes" id="UP001370348">
    <property type="component" value="Chromosome"/>
</dbReference>
<reference evidence="1 2" key="1">
    <citation type="submission" date="2021-12" db="EMBL/GenBank/DDBJ databases">
        <title>Discovery of the Pendulisporaceae a myxobacterial family with distinct sporulation behavior and unique specialized metabolism.</title>
        <authorList>
            <person name="Garcia R."/>
            <person name="Popoff A."/>
            <person name="Bader C.D."/>
            <person name="Loehr J."/>
            <person name="Walesch S."/>
            <person name="Walt C."/>
            <person name="Boldt J."/>
            <person name="Bunk B."/>
            <person name="Haeckl F.J.F.P.J."/>
            <person name="Gunesch A.P."/>
            <person name="Birkelbach J."/>
            <person name="Nuebel U."/>
            <person name="Pietschmann T."/>
            <person name="Bach T."/>
            <person name="Mueller R."/>
        </authorList>
    </citation>
    <scope>NUCLEOTIDE SEQUENCE [LARGE SCALE GENOMIC DNA]</scope>
    <source>
        <strain evidence="1 2">MSr11954</strain>
    </source>
</reference>
<accession>A0ABZ2LS29</accession>
<organism evidence="1 2">
    <name type="scientific">Pendulispora albinea</name>
    <dbReference type="NCBI Taxonomy" id="2741071"/>
    <lineage>
        <taxon>Bacteria</taxon>
        <taxon>Pseudomonadati</taxon>
        <taxon>Myxococcota</taxon>
        <taxon>Myxococcia</taxon>
        <taxon>Myxococcales</taxon>
        <taxon>Sorangiineae</taxon>
        <taxon>Pendulisporaceae</taxon>
        <taxon>Pendulispora</taxon>
    </lineage>
</organism>
<name>A0ABZ2LS29_9BACT</name>
<protein>
    <submittedName>
        <fullName evidence="1">Uncharacterized protein</fullName>
    </submittedName>
</protein>
<gene>
    <name evidence="1" type="ORF">LZC94_38595</name>
</gene>
<dbReference type="RefSeq" id="WP_394823347.1">
    <property type="nucleotide sequence ID" value="NZ_CP089984.1"/>
</dbReference>
<sequence>MQSATSTSFGSQTNGKVTALDSSLDALAQKSYGELESLYRISRSPKSIRALDGEPKGRMLAARFVSRTPAGALLRGFAASSLFVWDGKSFASRSDEEGTGINRLQVPGALGRQKLFPFHTRFGNSGIDGQRAFVLDYDLPENPIWIRKIHDEVREVSPGLFFGPAMWKGQSGLITVLWFALDTGRR</sequence>
<proteinExistence type="predicted"/>